<dbReference type="Proteomes" id="UP000006094">
    <property type="component" value="Chromosome"/>
</dbReference>
<protein>
    <submittedName>
        <fullName evidence="2">Uncharacterized protein</fullName>
    </submittedName>
</protein>
<dbReference type="HOGENOM" id="CLU_192970_0_0_9"/>
<dbReference type="RefSeq" id="WP_014967625.1">
    <property type="nucleotide sequence ID" value="NC_018664.1"/>
</dbReference>
<accession>K0AXE4</accession>
<sequence>MEKNHKKSIIFISIFVIGLIILMKSINLGEKEVSNIVSISGGSVDTAIYLIYLEKSIEKYRLIGSILSVLGGLGIIINKSVKSI</sequence>
<dbReference type="AlphaFoldDB" id="K0AXE4"/>
<keyword evidence="1" id="KW-0812">Transmembrane</keyword>
<evidence type="ECO:0000313" key="3">
    <source>
        <dbReference type="Proteomes" id="UP000006094"/>
    </source>
</evidence>
<dbReference type="EMBL" id="CP003326">
    <property type="protein sequence ID" value="AFS78488.1"/>
    <property type="molecule type" value="Genomic_DNA"/>
</dbReference>
<organism evidence="2 3">
    <name type="scientific">Gottschalkia acidurici (strain ATCC 7906 / DSM 604 / BCRC 14475 / CIP 104303 / KCTC 5404 / NCIMB 10678 / 9a)</name>
    <name type="common">Clostridium acidurici</name>
    <dbReference type="NCBI Taxonomy" id="1128398"/>
    <lineage>
        <taxon>Bacteria</taxon>
        <taxon>Bacillati</taxon>
        <taxon>Bacillota</taxon>
        <taxon>Tissierellia</taxon>
        <taxon>Tissierellales</taxon>
        <taxon>Gottschalkiaceae</taxon>
        <taxon>Gottschalkia</taxon>
    </lineage>
</organism>
<dbReference type="eggNOG" id="ENOG5033FIB">
    <property type="taxonomic scope" value="Bacteria"/>
</dbReference>
<feature type="transmembrane region" description="Helical" evidence="1">
    <location>
        <begin position="9"/>
        <end position="27"/>
    </location>
</feature>
<keyword evidence="1" id="KW-0472">Membrane</keyword>
<proteinExistence type="predicted"/>
<evidence type="ECO:0000313" key="2">
    <source>
        <dbReference type="EMBL" id="AFS78488.1"/>
    </source>
</evidence>
<gene>
    <name evidence="2" type="ordered locus">Curi_c14780</name>
</gene>
<evidence type="ECO:0000256" key="1">
    <source>
        <dbReference type="SAM" id="Phobius"/>
    </source>
</evidence>
<feature type="transmembrane region" description="Helical" evidence="1">
    <location>
        <begin position="60"/>
        <end position="77"/>
    </location>
</feature>
<feature type="transmembrane region" description="Helical" evidence="1">
    <location>
        <begin position="33"/>
        <end position="53"/>
    </location>
</feature>
<dbReference type="KEGG" id="cad:Curi_c14780"/>
<reference evidence="2 3" key="1">
    <citation type="journal article" date="2012" name="PLoS ONE">
        <title>The purine-utilizing bacterium Clostridium acidurici 9a: a genome-guided metabolic reconsideration.</title>
        <authorList>
            <person name="Hartwich K."/>
            <person name="Poehlein A."/>
            <person name="Daniel R."/>
        </authorList>
    </citation>
    <scope>NUCLEOTIDE SEQUENCE [LARGE SCALE GENOMIC DNA]</scope>
    <source>
        <strain evidence="3">ATCC 7906 / DSM 604 / BCRC 14475 / CIP 104303 / KCTC 5404 / NCIMB 10678 / 9a</strain>
    </source>
</reference>
<keyword evidence="3" id="KW-1185">Reference proteome</keyword>
<name>K0AXE4_GOTA9</name>
<keyword evidence="1" id="KW-1133">Transmembrane helix</keyword>